<proteinExistence type="predicted"/>
<accession>A0A6N2WHI6</accession>
<gene>
    <name evidence="1" type="ORF">CILFYP12_03297</name>
</gene>
<dbReference type="AlphaFoldDB" id="A0A6N2WHI6"/>
<reference evidence="1" key="1">
    <citation type="submission" date="2019-11" db="EMBL/GenBank/DDBJ databases">
        <authorList>
            <person name="Feng L."/>
        </authorList>
    </citation>
    <scope>NUCLEOTIDE SEQUENCE</scope>
    <source>
        <strain evidence="1">CinnocuumLFYP12</strain>
    </source>
</reference>
<sequence length="44" mass="4941">MEVSRGYIAKGSPVNIAYISFANRHPYKGGNYGKRRIQKNDIGI</sequence>
<protein>
    <submittedName>
        <fullName evidence="1">Uncharacterized protein</fullName>
    </submittedName>
</protein>
<name>A0A6N2WHI6_CLOIN</name>
<evidence type="ECO:0000313" key="1">
    <source>
        <dbReference type="EMBL" id="VYT41573.1"/>
    </source>
</evidence>
<organism evidence="1">
    <name type="scientific">Clostridium innocuum</name>
    <dbReference type="NCBI Taxonomy" id="1522"/>
    <lineage>
        <taxon>Bacteria</taxon>
        <taxon>Bacillati</taxon>
        <taxon>Bacillota</taxon>
        <taxon>Clostridia</taxon>
        <taxon>Eubacteriales</taxon>
        <taxon>Clostridiaceae</taxon>
        <taxon>Clostridium</taxon>
    </lineage>
</organism>
<dbReference type="EMBL" id="CACRTE010000033">
    <property type="protein sequence ID" value="VYT41573.1"/>
    <property type="molecule type" value="Genomic_DNA"/>
</dbReference>